<feature type="region of interest" description="Disordered" evidence="2">
    <location>
        <begin position="153"/>
        <end position="228"/>
    </location>
</feature>
<evidence type="ECO:0000256" key="1">
    <source>
        <dbReference type="PROSITE-ProRule" id="PRU00042"/>
    </source>
</evidence>
<dbReference type="InterPro" id="IPR013087">
    <property type="entry name" value="Znf_C2H2_type"/>
</dbReference>
<dbReference type="PROSITE" id="PS00028">
    <property type="entry name" value="ZINC_FINGER_C2H2_1"/>
    <property type="match status" value="1"/>
</dbReference>
<keyword evidence="5" id="KW-1185">Reference proteome</keyword>
<feature type="compositionally biased region" description="Polar residues" evidence="2">
    <location>
        <begin position="160"/>
        <end position="170"/>
    </location>
</feature>
<dbReference type="SMART" id="SM00355">
    <property type="entry name" value="ZnF_C2H2"/>
    <property type="match status" value="3"/>
</dbReference>
<dbReference type="RefSeq" id="XP_033381345.1">
    <property type="nucleotide sequence ID" value="XM_033522514.1"/>
</dbReference>
<accession>A0A6A5XJG0</accession>
<proteinExistence type="predicted"/>
<feature type="domain" description="C2H2-type" evidence="3">
    <location>
        <begin position="236"/>
        <end position="264"/>
    </location>
</feature>
<sequence>MAGSEQSSGWQSYHETGLYTEFNTVFSPACLDFQPHFSAQDIATSFEGTSFNLRPLAERETGPYQQGRSPEHMVLPDVTRQILGQYEKPQSLPRQRSRYRLRQSLNRAESTAATSGEQLYDLNSLPLERWRNSPPQDEAVSLSAIYGAMQSYPHHVPQPGGQSYDNNIGSLQDYAGPSSTASRDSGASSSSALSGTSDLSDASSKSYRIPAKKSRRRPRVTAKRRNGGSNMADRIFKCTFCCDAFRHKYDWVRHEKSVHLSLESWSCTPNGALVTRPQTGRVHCAYCDLLNPKPDHVDSHNHHACHNNPDIRRVFRRKDHLIQHLRHVHGVDTVPLMDDWKLETMTVVSRCGFCNAELMTWEQRADHLTEHFRAGKTMLNWQGEHGFDAAVASQVSNALPPFLIGAESLAPVPFSATNPASIDHFRQISSQMSEFIQETSTQAGECQEADLITDTNLPAVPRTDIQDTTSRLPQDTVAFIDILTRHLGRFAREQMAAGQVPTDEMFQRESRRLIYGDADDTWNITVADNADWLRSFRQQNA</sequence>
<dbReference type="GO" id="GO:0008270">
    <property type="term" value="F:zinc ion binding"/>
    <property type="evidence" value="ECO:0007669"/>
    <property type="project" value="UniProtKB-KW"/>
</dbReference>
<evidence type="ECO:0000313" key="4">
    <source>
        <dbReference type="EMBL" id="KAF2013006.1"/>
    </source>
</evidence>
<dbReference type="GeneID" id="54279911"/>
<name>A0A6A5XJG0_9PLEO</name>
<keyword evidence="1" id="KW-0863">Zinc-finger</keyword>
<keyword evidence="1" id="KW-0479">Metal-binding</keyword>
<evidence type="ECO:0000256" key="2">
    <source>
        <dbReference type="SAM" id="MobiDB-lite"/>
    </source>
</evidence>
<dbReference type="Proteomes" id="UP000799778">
    <property type="component" value="Unassembled WGS sequence"/>
</dbReference>
<dbReference type="OrthoDB" id="5399138at2759"/>
<feature type="compositionally biased region" description="Basic residues" evidence="2">
    <location>
        <begin position="210"/>
        <end position="226"/>
    </location>
</feature>
<organism evidence="4 5">
    <name type="scientific">Aaosphaeria arxii CBS 175.79</name>
    <dbReference type="NCBI Taxonomy" id="1450172"/>
    <lineage>
        <taxon>Eukaryota</taxon>
        <taxon>Fungi</taxon>
        <taxon>Dikarya</taxon>
        <taxon>Ascomycota</taxon>
        <taxon>Pezizomycotina</taxon>
        <taxon>Dothideomycetes</taxon>
        <taxon>Pleosporomycetidae</taxon>
        <taxon>Pleosporales</taxon>
        <taxon>Pleosporales incertae sedis</taxon>
        <taxon>Aaosphaeria</taxon>
    </lineage>
</organism>
<evidence type="ECO:0000259" key="3">
    <source>
        <dbReference type="PROSITE" id="PS50157"/>
    </source>
</evidence>
<keyword evidence="1" id="KW-0862">Zinc</keyword>
<protein>
    <recommendedName>
        <fullName evidence="3">C2H2-type domain-containing protein</fullName>
    </recommendedName>
</protein>
<dbReference type="AlphaFoldDB" id="A0A6A5XJG0"/>
<feature type="compositionally biased region" description="Low complexity" evidence="2">
    <location>
        <begin position="178"/>
        <end position="206"/>
    </location>
</feature>
<evidence type="ECO:0000313" key="5">
    <source>
        <dbReference type="Proteomes" id="UP000799778"/>
    </source>
</evidence>
<dbReference type="EMBL" id="ML978072">
    <property type="protein sequence ID" value="KAF2013006.1"/>
    <property type="molecule type" value="Genomic_DNA"/>
</dbReference>
<reference evidence="4" key="1">
    <citation type="journal article" date="2020" name="Stud. Mycol.">
        <title>101 Dothideomycetes genomes: a test case for predicting lifestyles and emergence of pathogens.</title>
        <authorList>
            <person name="Haridas S."/>
            <person name="Albert R."/>
            <person name="Binder M."/>
            <person name="Bloem J."/>
            <person name="Labutti K."/>
            <person name="Salamov A."/>
            <person name="Andreopoulos B."/>
            <person name="Baker S."/>
            <person name="Barry K."/>
            <person name="Bills G."/>
            <person name="Bluhm B."/>
            <person name="Cannon C."/>
            <person name="Castanera R."/>
            <person name="Culley D."/>
            <person name="Daum C."/>
            <person name="Ezra D."/>
            <person name="Gonzalez J."/>
            <person name="Henrissat B."/>
            <person name="Kuo A."/>
            <person name="Liang C."/>
            <person name="Lipzen A."/>
            <person name="Lutzoni F."/>
            <person name="Magnuson J."/>
            <person name="Mondo S."/>
            <person name="Nolan M."/>
            <person name="Ohm R."/>
            <person name="Pangilinan J."/>
            <person name="Park H.-J."/>
            <person name="Ramirez L."/>
            <person name="Alfaro M."/>
            <person name="Sun H."/>
            <person name="Tritt A."/>
            <person name="Yoshinaga Y."/>
            <person name="Zwiers L.-H."/>
            <person name="Turgeon B."/>
            <person name="Goodwin S."/>
            <person name="Spatafora J."/>
            <person name="Crous P."/>
            <person name="Grigoriev I."/>
        </authorList>
    </citation>
    <scope>NUCLEOTIDE SEQUENCE</scope>
    <source>
        <strain evidence="4">CBS 175.79</strain>
    </source>
</reference>
<dbReference type="PROSITE" id="PS50157">
    <property type="entry name" value="ZINC_FINGER_C2H2_2"/>
    <property type="match status" value="1"/>
</dbReference>
<gene>
    <name evidence="4" type="ORF">BU24DRAFT_262493</name>
</gene>